<accession>A0ABN7V651</accession>
<dbReference type="Proteomes" id="UP000789901">
    <property type="component" value="Unassembled WGS sequence"/>
</dbReference>
<reference evidence="2 3" key="1">
    <citation type="submission" date="2021-06" db="EMBL/GenBank/DDBJ databases">
        <authorList>
            <person name="Kallberg Y."/>
            <person name="Tangrot J."/>
            <person name="Rosling A."/>
        </authorList>
    </citation>
    <scope>NUCLEOTIDE SEQUENCE [LARGE SCALE GENOMIC DNA]</scope>
    <source>
        <strain evidence="2 3">120-4 pot B 10/14</strain>
    </source>
</reference>
<sequence>KRHEKIESINKQRCVTYKNVHKRHDTDKTEHNKRRQLHYDTAQ</sequence>
<keyword evidence="3" id="KW-1185">Reference proteome</keyword>
<name>A0ABN7V651_GIGMA</name>
<evidence type="ECO:0000313" key="2">
    <source>
        <dbReference type="EMBL" id="CAG8735939.1"/>
    </source>
</evidence>
<feature type="non-terminal residue" evidence="2">
    <location>
        <position position="1"/>
    </location>
</feature>
<evidence type="ECO:0000256" key="1">
    <source>
        <dbReference type="SAM" id="MobiDB-lite"/>
    </source>
</evidence>
<gene>
    <name evidence="2" type="ORF">GMARGA_LOCUS14859</name>
</gene>
<dbReference type="EMBL" id="CAJVQB010010027">
    <property type="protein sequence ID" value="CAG8735939.1"/>
    <property type="molecule type" value="Genomic_DNA"/>
</dbReference>
<evidence type="ECO:0000313" key="3">
    <source>
        <dbReference type="Proteomes" id="UP000789901"/>
    </source>
</evidence>
<organism evidence="2 3">
    <name type="scientific">Gigaspora margarita</name>
    <dbReference type="NCBI Taxonomy" id="4874"/>
    <lineage>
        <taxon>Eukaryota</taxon>
        <taxon>Fungi</taxon>
        <taxon>Fungi incertae sedis</taxon>
        <taxon>Mucoromycota</taxon>
        <taxon>Glomeromycotina</taxon>
        <taxon>Glomeromycetes</taxon>
        <taxon>Diversisporales</taxon>
        <taxon>Gigasporaceae</taxon>
        <taxon>Gigaspora</taxon>
    </lineage>
</organism>
<feature type="region of interest" description="Disordered" evidence="1">
    <location>
        <begin position="19"/>
        <end position="43"/>
    </location>
</feature>
<proteinExistence type="predicted"/>
<comment type="caution">
    <text evidence="2">The sequence shown here is derived from an EMBL/GenBank/DDBJ whole genome shotgun (WGS) entry which is preliminary data.</text>
</comment>
<protein>
    <submittedName>
        <fullName evidence="2">33277_t:CDS:1</fullName>
    </submittedName>
</protein>